<gene>
    <name evidence="1" type="ORF">HJC23_003755</name>
</gene>
<comment type="caution">
    <text evidence="1">The sequence shown here is derived from an EMBL/GenBank/DDBJ whole genome shotgun (WGS) entry which is preliminary data.</text>
</comment>
<dbReference type="Proteomes" id="UP001516023">
    <property type="component" value="Unassembled WGS sequence"/>
</dbReference>
<keyword evidence="2" id="KW-1185">Reference proteome</keyword>
<sequence length="145" mass="16671">MHVSFATMKSQELESYDAYKIVEIWMACINCNQIRSGDMAEITNIECINHLHGKLLMKQRMTAAKELLNKGKYGVARRLLVDLRSQACQLYGPEHSVTQEIENMLKQIDYESDMQRLRLAKLRLVMAATVVALLMTHVNRLELVC</sequence>
<reference evidence="1 2" key="1">
    <citation type="journal article" date="2020" name="G3 (Bethesda)">
        <title>Improved Reference Genome for Cyclotella cryptica CCMP332, a Model for Cell Wall Morphogenesis, Salinity Adaptation, and Lipid Production in Diatoms (Bacillariophyta).</title>
        <authorList>
            <person name="Roberts W.R."/>
            <person name="Downey K.M."/>
            <person name="Ruck E.C."/>
            <person name="Traller J.C."/>
            <person name="Alverson A.J."/>
        </authorList>
    </citation>
    <scope>NUCLEOTIDE SEQUENCE [LARGE SCALE GENOMIC DNA]</scope>
    <source>
        <strain evidence="1 2">CCMP332</strain>
    </source>
</reference>
<organism evidence="1 2">
    <name type="scientific">Cyclotella cryptica</name>
    <dbReference type="NCBI Taxonomy" id="29204"/>
    <lineage>
        <taxon>Eukaryota</taxon>
        <taxon>Sar</taxon>
        <taxon>Stramenopiles</taxon>
        <taxon>Ochrophyta</taxon>
        <taxon>Bacillariophyta</taxon>
        <taxon>Coscinodiscophyceae</taxon>
        <taxon>Thalassiosirophycidae</taxon>
        <taxon>Stephanodiscales</taxon>
        <taxon>Stephanodiscaceae</taxon>
        <taxon>Cyclotella</taxon>
    </lineage>
</organism>
<dbReference type="EMBL" id="JABMIG020000012">
    <property type="protein sequence ID" value="KAL3803701.1"/>
    <property type="molecule type" value="Genomic_DNA"/>
</dbReference>
<name>A0ABD3QUS4_9STRA</name>
<protein>
    <submittedName>
        <fullName evidence="1">Uncharacterized protein</fullName>
    </submittedName>
</protein>
<evidence type="ECO:0000313" key="1">
    <source>
        <dbReference type="EMBL" id="KAL3803701.1"/>
    </source>
</evidence>
<accession>A0ABD3QUS4</accession>
<dbReference type="AlphaFoldDB" id="A0ABD3QUS4"/>
<evidence type="ECO:0000313" key="2">
    <source>
        <dbReference type="Proteomes" id="UP001516023"/>
    </source>
</evidence>
<proteinExistence type="predicted"/>